<reference evidence="1 2" key="1">
    <citation type="submission" date="2020-07" db="EMBL/GenBank/DDBJ databases">
        <title>Sequencing the genomes of 1000 actinobacteria strains.</title>
        <authorList>
            <person name="Klenk H.-P."/>
        </authorList>
    </citation>
    <scope>NUCLEOTIDE SEQUENCE [LARGE SCALE GENOMIC DNA]</scope>
    <source>
        <strain evidence="1 2">DSM 22083</strain>
    </source>
</reference>
<dbReference type="AlphaFoldDB" id="A0A7Y9I8A0"/>
<dbReference type="EMBL" id="JACCBU010000001">
    <property type="protein sequence ID" value="NYE72012.1"/>
    <property type="molecule type" value="Genomic_DNA"/>
</dbReference>
<keyword evidence="2" id="KW-1185">Reference proteome</keyword>
<evidence type="ECO:0008006" key="3">
    <source>
        <dbReference type="Google" id="ProtNLM"/>
    </source>
</evidence>
<dbReference type="Gene3D" id="3.40.50.300">
    <property type="entry name" value="P-loop containing nucleotide triphosphate hydrolases"/>
    <property type="match status" value="1"/>
</dbReference>
<evidence type="ECO:0000313" key="1">
    <source>
        <dbReference type="EMBL" id="NYE72012.1"/>
    </source>
</evidence>
<accession>A0A7Y9I8A0</accession>
<dbReference type="SUPFAM" id="SSF52540">
    <property type="entry name" value="P-loop containing nucleoside triphosphate hydrolases"/>
    <property type="match status" value="1"/>
</dbReference>
<comment type="caution">
    <text evidence="1">The sequence shown here is derived from an EMBL/GenBank/DDBJ whole genome shotgun (WGS) entry which is preliminary data.</text>
</comment>
<dbReference type="Proteomes" id="UP000569914">
    <property type="component" value="Unassembled WGS sequence"/>
</dbReference>
<protein>
    <recommendedName>
        <fullName evidence="3">AAA domain-containing protein</fullName>
    </recommendedName>
</protein>
<sequence>MPTTLISVIGSPGSGKSTLCGALAERFVAAGRSVDHFAEEDILTRPAFADVATEFAGGAGSVRPATLIAATRRYLRQAELDGIEVLITDALLPYIPSLLAWGYDEPAIDAIVAELGRVAPPTEVIIVRLADDPRATLVRAADREGPAWLDWYVSKLRRSPGTGHVTDLDSAADHLRAEAELTRRALRRTGWTMIDLEVGERGPADLADRAWQLLAEASP</sequence>
<dbReference type="CDD" id="cd02019">
    <property type="entry name" value="NK"/>
    <property type="match status" value="1"/>
</dbReference>
<organism evidence="1 2">
    <name type="scientific">Microlunatus parietis</name>
    <dbReference type="NCBI Taxonomy" id="682979"/>
    <lineage>
        <taxon>Bacteria</taxon>
        <taxon>Bacillati</taxon>
        <taxon>Actinomycetota</taxon>
        <taxon>Actinomycetes</taxon>
        <taxon>Propionibacteriales</taxon>
        <taxon>Propionibacteriaceae</taxon>
        <taxon>Microlunatus</taxon>
    </lineage>
</organism>
<gene>
    <name evidence="1" type="ORF">BKA15_003341</name>
</gene>
<proteinExistence type="predicted"/>
<dbReference type="InterPro" id="IPR027417">
    <property type="entry name" value="P-loop_NTPase"/>
</dbReference>
<dbReference type="RefSeq" id="WP_179752549.1">
    <property type="nucleotide sequence ID" value="NZ_JACCBU010000001.1"/>
</dbReference>
<evidence type="ECO:0000313" key="2">
    <source>
        <dbReference type="Proteomes" id="UP000569914"/>
    </source>
</evidence>
<name>A0A7Y9I8A0_9ACTN</name>